<keyword evidence="3" id="KW-1185">Reference proteome</keyword>
<reference evidence="2" key="1">
    <citation type="submission" date="2021-02" db="EMBL/GenBank/DDBJ databases">
        <authorList>
            <person name="Dougan E. K."/>
            <person name="Rhodes N."/>
            <person name="Thang M."/>
            <person name="Chan C."/>
        </authorList>
    </citation>
    <scope>NUCLEOTIDE SEQUENCE</scope>
</reference>
<dbReference type="InterPro" id="IPR011641">
    <property type="entry name" value="Tyr-kin_ephrin_A/B_rcpt-like"/>
</dbReference>
<evidence type="ECO:0000259" key="1">
    <source>
        <dbReference type="Pfam" id="PF07699"/>
    </source>
</evidence>
<dbReference type="PANTHER" id="PTHR46967:SF2">
    <property type="entry name" value="SUSHI, VON WILLEBRAND FACTOR TYPE A, EGF AND PENTRAXIN DOMAIN-CONTAINING PROTEIN 1-LIKE"/>
    <property type="match status" value="1"/>
</dbReference>
<dbReference type="Proteomes" id="UP000604046">
    <property type="component" value="Unassembled WGS sequence"/>
</dbReference>
<dbReference type="PANTHER" id="PTHR46967">
    <property type="entry name" value="INSULIN-LIKE GROWTH FACTOR BINDING PROTEIN,N-TERMINAL"/>
    <property type="match status" value="1"/>
</dbReference>
<evidence type="ECO:0000313" key="3">
    <source>
        <dbReference type="Proteomes" id="UP000604046"/>
    </source>
</evidence>
<organism evidence="2 3">
    <name type="scientific">Symbiodinium natans</name>
    <dbReference type="NCBI Taxonomy" id="878477"/>
    <lineage>
        <taxon>Eukaryota</taxon>
        <taxon>Sar</taxon>
        <taxon>Alveolata</taxon>
        <taxon>Dinophyceae</taxon>
        <taxon>Suessiales</taxon>
        <taxon>Symbiodiniaceae</taxon>
        <taxon>Symbiodinium</taxon>
    </lineage>
</organism>
<comment type="caution">
    <text evidence="2">The sequence shown here is derived from an EMBL/GenBank/DDBJ whole genome shotgun (WGS) entry which is preliminary data.</text>
</comment>
<name>A0A812MT10_9DINO</name>
<gene>
    <name evidence="2" type="primary">ANKRD50</name>
    <name evidence="2" type="ORF">SNAT2548_LOCUS14730</name>
</gene>
<accession>A0A812MT10</accession>
<sequence>MAGCLCELGSERKSAMECRECQPGKYRGNYSQTTCSECPAGTYSTLSGASLCTNCPAGFFSHSGSTGCSVCAAGSYGQDWGLAQCQLCPQGTYSSALAATSPTACETCGTGSTTGSAGSTTQKECLSFASGQERFCSAGKVCSITGLMGRALQNNSLMLITTSDCDAAKLPVQGIVDDGISLPAGNEGTSYQWGSNVADFTPAGDIYQLCFCANFAQNCQHLDLFLLPAGALLVRGPTSAASQVTYECTRGSLCNQIELEGYELQESDRVAVHRGGCGSPDSTQHFATAARVTMREPSWKGFGNLSRLALDFSTILFDPEDVGYSLCWCAVENVGDCQDVQQFNVAAGKLRLMGAYGGQASVVMLLYADPGARAEAKCMLKQGRVAGWSPARAAASALYVICLEDHEADAYLEILHECNGCPSPLLDSQKTGGMWSSAIHSKCKELEIKKLVESSKRRSPAQLVSNAYFKTFKVASVAVEAVSDVLALKQRLSHQELGTQMDLQLVLLPFADVAEAPARVLLNAAREGNAAEVCSALRVSLA</sequence>
<dbReference type="SMART" id="SM01411">
    <property type="entry name" value="Ephrin_rec_like"/>
    <property type="match status" value="2"/>
</dbReference>
<dbReference type="OrthoDB" id="439917at2759"/>
<dbReference type="Pfam" id="PF07699">
    <property type="entry name" value="Ephrin_rec_like"/>
    <property type="match status" value="1"/>
</dbReference>
<proteinExistence type="predicted"/>
<dbReference type="InterPro" id="IPR009030">
    <property type="entry name" value="Growth_fac_rcpt_cys_sf"/>
</dbReference>
<dbReference type="AlphaFoldDB" id="A0A812MT10"/>
<dbReference type="Gene3D" id="2.10.50.10">
    <property type="entry name" value="Tumor Necrosis Factor Receptor, subunit A, domain 2"/>
    <property type="match status" value="1"/>
</dbReference>
<dbReference type="EMBL" id="CAJNDS010001768">
    <property type="protein sequence ID" value="CAE7277787.1"/>
    <property type="molecule type" value="Genomic_DNA"/>
</dbReference>
<dbReference type="SUPFAM" id="SSF57184">
    <property type="entry name" value="Growth factor receptor domain"/>
    <property type="match status" value="1"/>
</dbReference>
<evidence type="ECO:0000313" key="2">
    <source>
        <dbReference type="EMBL" id="CAE7277787.1"/>
    </source>
</evidence>
<protein>
    <submittedName>
        <fullName evidence="2">ANKRD50 protein</fullName>
    </submittedName>
</protein>
<feature type="domain" description="Tyrosine-protein kinase ephrin type A/B receptor-like" evidence="1">
    <location>
        <begin position="58"/>
        <end position="105"/>
    </location>
</feature>